<dbReference type="RefSeq" id="XP_010830854.1">
    <property type="nucleotide sequence ID" value="XM_010832552.1"/>
</dbReference>
<dbReference type="Proteomes" id="UP000515208">
    <property type="component" value="Unplaced"/>
</dbReference>
<name>A0A6P3GVC4_BISBB</name>
<dbReference type="GO" id="GO:0005739">
    <property type="term" value="C:mitochondrion"/>
    <property type="evidence" value="ECO:0007669"/>
    <property type="project" value="TreeGrafter"/>
</dbReference>
<sequence>MGRTREAGCVAAGVVIGAGACYCVYRLTWGRDENEIIWNEDDDEEEESHDISETGKGAKANAGAGAGARLQGDSKAKAEVAVELKSGPDVKAEAHSKAERGGGLEAKAKALFTEEHEWQDLLWRGKKGGGPAPAALLVGVVIGVLSSRVTWLSREQELDICRRPSNPGLRLVRLPSPFYLEGGRACGQEKKRRRSNQNLGAVRLSCHSPCLSVGRCTTPSKGIKNLPRSPAAIPSLPCRLSVSVDLAPEGQFNPRSRKKRKIALKQVG</sequence>
<dbReference type="CTD" id="51309"/>
<accession>A0A6P3GVC4</accession>
<dbReference type="KEGG" id="bbis:104983064"/>
<dbReference type="PROSITE" id="PS51257">
    <property type="entry name" value="PROKAR_LIPOPROTEIN"/>
    <property type="match status" value="1"/>
</dbReference>
<evidence type="ECO:0000256" key="1">
    <source>
        <dbReference type="SAM" id="MobiDB-lite"/>
    </source>
</evidence>
<proteinExistence type="predicted"/>
<evidence type="ECO:0000313" key="3">
    <source>
        <dbReference type="RefSeq" id="XP_010830854.1"/>
    </source>
</evidence>
<gene>
    <name evidence="3" type="primary">ARMCX1</name>
</gene>
<keyword evidence="2" id="KW-1185">Reference proteome</keyword>
<dbReference type="PANTHER" id="PTHR15712">
    <property type="entry name" value="ARMADILLO REPEAT CONTAINING PROTEIN"/>
    <property type="match status" value="1"/>
</dbReference>
<dbReference type="AlphaFoldDB" id="A0A6P3GVC4"/>
<feature type="region of interest" description="Disordered" evidence="1">
    <location>
        <begin position="41"/>
        <end position="72"/>
    </location>
</feature>
<reference evidence="3" key="1">
    <citation type="submission" date="2025-08" db="UniProtKB">
        <authorList>
            <consortium name="RefSeq"/>
        </authorList>
    </citation>
    <scope>IDENTIFICATION</scope>
    <source>
        <tissue evidence="3">Blood</tissue>
    </source>
</reference>
<dbReference type="PANTHER" id="PTHR15712:SF14">
    <property type="entry name" value="ARMADILLO REPEAT-CONTAINING X-LINKED PROTEIN 1"/>
    <property type="match status" value="1"/>
</dbReference>
<evidence type="ECO:0000313" key="2">
    <source>
        <dbReference type="Proteomes" id="UP000515208"/>
    </source>
</evidence>
<dbReference type="InterPro" id="IPR051303">
    <property type="entry name" value="Armcx_regulator"/>
</dbReference>
<dbReference type="GeneID" id="104983064"/>
<protein>
    <submittedName>
        <fullName evidence="3">Armadillo repeat-containing X-linked protein 1</fullName>
    </submittedName>
</protein>
<organism evidence="2 3">
    <name type="scientific">Bison bison bison</name>
    <name type="common">North American plains bison</name>
    <dbReference type="NCBI Taxonomy" id="43346"/>
    <lineage>
        <taxon>Eukaryota</taxon>
        <taxon>Metazoa</taxon>
        <taxon>Chordata</taxon>
        <taxon>Craniata</taxon>
        <taxon>Vertebrata</taxon>
        <taxon>Euteleostomi</taxon>
        <taxon>Mammalia</taxon>
        <taxon>Eutheria</taxon>
        <taxon>Laurasiatheria</taxon>
        <taxon>Artiodactyla</taxon>
        <taxon>Ruminantia</taxon>
        <taxon>Pecora</taxon>
        <taxon>Bovidae</taxon>
        <taxon>Bovinae</taxon>
        <taxon>Bison</taxon>
    </lineage>
</organism>